<feature type="compositionally biased region" description="Basic and acidic residues" evidence="1">
    <location>
        <begin position="281"/>
        <end position="302"/>
    </location>
</feature>
<gene>
    <name evidence="2" type="ORF">DL764_002405</name>
</gene>
<dbReference type="EMBL" id="QJNU01000089">
    <property type="protein sequence ID" value="RYP07627.1"/>
    <property type="molecule type" value="Genomic_DNA"/>
</dbReference>
<sequence length="559" mass="61528">MTLVDAYKQFLAAPDASLLASDASLYYITTTTSFKDASNIIKHVISSRSKLKKEKEDFLHAVQGQGALAVEVDTTLKFLTSGGPYLPGLDDNFLADHTVHILVTHIVSFDGQGKVLQIRQTWDQGSLLKQLDVIGKTGRNWPIRDSREQIKLTETCVKSVSGVAGVMTGQDPTDLAVRSRGDSASTTRDPKAGLSLFPSQEEKDEALPSVISPRGGVRPHQRSFTEILGHEPADDPTSPSTGRRSESPSKVIAPKAGAGKNYQPSRLFETEELGDEEYQSDDGRSPDRFVRPNPKRYEHFDFADGSDPQDAPRPGELSFQKTKHSSQWDFSDFNTPHKAKPNKGLRQQDMRHWGAANDEMYETPPRKPAPGKPRRDAETHFEFIDVGLPRGEARATRRRGATHNSGLGLYKNNLYDEESDNAAPVGNCCPLSTITNMKDRSRDFQPHFAMTDQSPGQETQTRPAVGEDRKNVVKMTDANWRVYGSSPAQKENQRSLPRNGTEASEDRGIHIAGDGMGGGKGSNRNWLFGTDDDDTQVPKPVPGKKAGNADKSGGLNWDF</sequence>
<dbReference type="STRING" id="155417.A0A4Q4TNY6"/>
<feature type="region of interest" description="Disordered" evidence="1">
    <location>
        <begin position="167"/>
        <end position="376"/>
    </location>
</feature>
<organism evidence="2 3">
    <name type="scientific">Monosporascus ibericus</name>
    <dbReference type="NCBI Taxonomy" id="155417"/>
    <lineage>
        <taxon>Eukaryota</taxon>
        <taxon>Fungi</taxon>
        <taxon>Dikarya</taxon>
        <taxon>Ascomycota</taxon>
        <taxon>Pezizomycotina</taxon>
        <taxon>Sordariomycetes</taxon>
        <taxon>Xylariomycetidae</taxon>
        <taxon>Xylariales</taxon>
        <taxon>Xylariales incertae sedis</taxon>
        <taxon>Monosporascus</taxon>
    </lineage>
</organism>
<accession>A0A4Q4TNY6</accession>
<feature type="region of interest" description="Disordered" evidence="1">
    <location>
        <begin position="483"/>
        <end position="559"/>
    </location>
</feature>
<dbReference type="OrthoDB" id="1162399at2759"/>
<feature type="compositionally biased region" description="Acidic residues" evidence="1">
    <location>
        <begin position="270"/>
        <end position="280"/>
    </location>
</feature>
<evidence type="ECO:0000313" key="2">
    <source>
        <dbReference type="EMBL" id="RYP07627.1"/>
    </source>
</evidence>
<evidence type="ECO:0000256" key="1">
    <source>
        <dbReference type="SAM" id="MobiDB-lite"/>
    </source>
</evidence>
<evidence type="ECO:0000313" key="3">
    <source>
        <dbReference type="Proteomes" id="UP000293360"/>
    </source>
</evidence>
<proteinExistence type="predicted"/>
<reference evidence="2 3" key="1">
    <citation type="submission" date="2018-06" db="EMBL/GenBank/DDBJ databases">
        <title>Complete Genomes of Monosporascus.</title>
        <authorList>
            <person name="Robinson A.J."/>
            <person name="Natvig D.O."/>
        </authorList>
    </citation>
    <scope>NUCLEOTIDE SEQUENCE [LARGE SCALE GENOMIC DNA]</scope>
    <source>
        <strain evidence="2 3">CBS 110550</strain>
    </source>
</reference>
<dbReference type="Proteomes" id="UP000293360">
    <property type="component" value="Unassembled WGS sequence"/>
</dbReference>
<feature type="compositionally biased region" description="Polar residues" evidence="1">
    <location>
        <begin position="325"/>
        <end position="334"/>
    </location>
</feature>
<dbReference type="AlphaFoldDB" id="A0A4Q4TNY6"/>
<feature type="compositionally biased region" description="Polar residues" evidence="1">
    <location>
        <begin position="486"/>
        <end position="502"/>
    </location>
</feature>
<protein>
    <submittedName>
        <fullName evidence="2">Uncharacterized protein</fullName>
    </submittedName>
</protein>
<keyword evidence="3" id="KW-1185">Reference proteome</keyword>
<name>A0A4Q4TNY6_9PEZI</name>
<comment type="caution">
    <text evidence="2">The sequence shown here is derived from an EMBL/GenBank/DDBJ whole genome shotgun (WGS) entry which is preliminary data.</text>
</comment>